<reference evidence="3 4" key="1">
    <citation type="submission" date="2010-12" db="EMBL/GenBank/DDBJ databases">
        <authorList>
            <person name="Muzny D."/>
            <person name="Qin X."/>
            <person name="Deng J."/>
            <person name="Jiang H."/>
            <person name="Liu Y."/>
            <person name="Qu J."/>
            <person name="Song X.-Z."/>
            <person name="Zhang L."/>
            <person name="Thornton R."/>
            <person name="Coyle M."/>
            <person name="Francisco L."/>
            <person name="Jackson L."/>
            <person name="Javaid M."/>
            <person name="Korchina V."/>
            <person name="Kovar C."/>
            <person name="Mata R."/>
            <person name="Mathew T."/>
            <person name="Ngo R."/>
            <person name="Nguyen L."/>
            <person name="Nguyen N."/>
            <person name="Okwuonu G."/>
            <person name="Ongeri F."/>
            <person name="Pham C."/>
            <person name="Simmons D."/>
            <person name="Wilczek-Boney K."/>
            <person name="Hale W."/>
            <person name="Jakkamsetti A."/>
            <person name="Pham P."/>
            <person name="Ruth R."/>
            <person name="San Lucas F."/>
            <person name="Warren J."/>
            <person name="Zhang J."/>
            <person name="Zhao Z."/>
            <person name="Zhou C."/>
            <person name="Zhu D."/>
            <person name="Lee S."/>
            <person name="Bess C."/>
            <person name="Blankenburg K."/>
            <person name="Forbes L."/>
            <person name="Fu Q."/>
            <person name="Gubbala S."/>
            <person name="Hirani K."/>
            <person name="Jayaseelan J.C."/>
            <person name="Lara F."/>
            <person name="Munidasa M."/>
            <person name="Palculict T."/>
            <person name="Patil S."/>
            <person name="Pu L.-L."/>
            <person name="Saada N."/>
            <person name="Tang L."/>
            <person name="Weissenberger G."/>
            <person name="Zhu Y."/>
            <person name="Hemphill L."/>
            <person name="Shang Y."/>
            <person name="Youmans B."/>
            <person name="Ayvaz T."/>
            <person name="Ross M."/>
            <person name="Santibanez J."/>
            <person name="Aqrawi P."/>
            <person name="Gross S."/>
            <person name="Joshi V."/>
            <person name="Fowler G."/>
            <person name="Nazareth L."/>
            <person name="Reid J."/>
            <person name="Worley K."/>
            <person name="Petrosino J."/>
            <person name="Highlander S."/>
            <person name="Gibbs R."/>
        </authorList>
    </citation>
    <scope>NUCLEOTIDE SEQUENCE [LARGE SCALE GENOMIC DNA]</scope>
    <source>
        <strain evidence="3 4">ATCC 51333</strain>
    </source>
</reference>
<dbReference type="Gene3D" id="1.10.260.40">
    <property type="entry name" value="lambda repressor-like DNA-binding domains"/>
    <property type="match status" value="1"/>
</dbReference>
<comment type="caution">
    <text evidence="3">The sequence shown here is derived from an EMBL/GenBank/DDBJ whole genome shotgun (WGS) entry which is preliminary data.</text>
</comment>
<proteinExistence type="predicted"/>
<dbReference type="InterPro" id="IPR050807">
    <property type="entry name" value="TransReg_Diox_bact_type"/>
</dbReference>
<protein>
    <submittedName>
        <fullName evidence="3">DNA-binding helix-turn-helix protein</fullName>
    </submittedName>
</protein>
<dbReference type="HOGENOM" id="CLU_1501866_0_0_11"/>
<dbReference type="AlphaFoldDB" id="E6LYG4"/>
<feature type="domain" description="HTH cro/C1-type" evidence="2">
    <location>
        <begin position="91"/>
        <end position="145"/>
    </location>
</feature>
<dbReference type="PANTHER" id="PTHR46797:SF1">
    <property type="entry name" value="METHYLPHOSPHONATE SYNTHASE"/>
    <property type="match status" value="1"/>
</dbReference>
<dbReference type="PROSITE" id="PS50943">
    <property type="entry name" value="HTH_CROC1"/>
    <property type="match status" value="1"/>
</dbReference>
<sequence>MVSPWLGVGQGNKYLTKLVKLIVMNKTATFSNMKLPYALRPGTSLGRSVRPANRAGVRNAPKKRYSESMMRIPPVAKPSTPVLRHELGEVLRQLRQTRGLTLRDVSAKARVSLGYLSEVERGQKEASSELLASICYALEAPVSFVLHEVADRIAAVEGVVVPELVPDELLDSIDCAPIS</sequence>
<dbReference type="GO" id="GO:0005829">
    <property type="term" value="C:cytosol"/>
    <property type="evidence" value="ECO:0007669"/>
    <property type="project" value="TreeGrafter"/>
</dbReference>
<dbReference type="Pfam" id="PF13560">
    <property type="entry name" value="HTH_31"/>
    <property type="match status" value="1"/>
</dbReference>
<evidence type="ECO:0000313" key="4">
    <source>
        <dbReference type="Proteomes" id="UP000005573"/>
    </source>
</evidence>
<keyword evidence="1 3" id="KW-0238">DNA-binding</keyword>
<dbReference type="Proteomes" id="UP000005573">
    <property type="component" value="Unassembled WGS sequence"/>
</dbReference>
<dbReference type="GO" id="GO:0003700">
    <property type="term" value="F:DNA-binding transcription factor activity"/>
    <property type="evidence" value="ECO:0007669"/>
    <property type="project" value="TreeGrafter"/>
</dbReference>
<dbReference type="CDD" id="cd00093">
    <property type="entry name" value="HTH_XRE"/>
    <property type="match status" value="1"/>
</dbReference>
<evidence type="ECO:0000259" key="2">
    <source>
        <dbReference type="PROSITE" id="PS50943"/>
    </source>
</evidence>
<dbReference type="EMBL" id="AEPY01000007">
    <property type="protein sequence ID" value="EFU80207.1"/>
    <property type="molecule type" value="Genomic_DNA"/>
</dbReference>
<dbReference type="RefSeq" id="WP_004009324.1">
    <property type="nucleotide sequence ID" value="NZ_GL622340.1"/>
</dbReference>
<evidence type="ECO:0000256" key="1">
    <source>
        <dbReference type="ARBA" id="ARBA00023125"/>
    </source>
</evidence>
<gene>
    <name evidence="3" type="ORF">HMPREF0388_0901</name>
</gene>
<accession>E6LYG4</accession>
<dbReference type="InterPro" id="IPR001387">
    <property type="entry name" value="Cro/C1-type_HTH"/>
</dbReference>
<dbReference type="SUPFAM" id="SSF47413">
    <property type="entry name" value="lambda repressor-like DNA-binding domains"/>
    <property type="match status" value="1"/>
</dbReference>
<dbReference type="GO" id="GO:0003677">
    <property type="term" value="F:DNA binding"/>
    <property type="evidence" value="ECO:0007669"/>
    <property type="project" value="UniProtKB-KW"/>
</dbReference>
<dbReference type="InterPro" id="IPR010982">
    <property type="entry name" value="Lambda_DNA-bd_dom_sf"/>
</dbReference>
<dbReference type="PANTHER" id="PTHR46797">
    <property type="entry name" value="HTH-TYPE TRANSCRIPTIONAL REGULATOR"/>
    <property type="match status" value="1"/>
</dbReference>
<evidence type="ECO:0000313" key="3">
    <source>
        <dbReference type="EMBL" id="EFU80207.1"/>
    </source>
</evidence>
<dbReference type="SMART" id="SM00530">
    <property type="entry name" value="HTH_XRE"/>
    <property type="match status" value="1"/>
</dbReference>
<organism evidence="3 4">
    <name type="scientific">Mobiluncus curtisii ATCC 51333</name>
    <dbReference type="NCBI Taxonomy" id="887326"/>
    <lineage>
        <taxon>Bacteria</taxon>
        <taxon>Bacillati</taxon>
        <taxon>Actinomycetota</taxon>
        <taxon>Actinomycetes</taxon>
        <taxon>Actinomycetales</taxon>
        <taxon>Actinomycetaceae</taxon>
        <taxon>Mobiluncus</taxon>
    </lineage>
</organism>
<name>E6LYG4_9ACTO</name>